<dbReference type="CDD" id="cd08422">
    <property type="entry name" value="PBP2_CrgA_like"/>
    <property type="match status" value="1"/>
</dbReference>
<dbReference type="GO" id="GO:0043565">
    <property type="term" value="F:sequence-specific DNA binding"/>
    <property type="evidence" value="ECO:0007669"/>
    <property type="project" value="TreeGrafter"/>
</dbReference>
<protein>
    <submittedName>
        <fullName evidence="6">DNA-binding transcriptional LysR family regulator</fullName>
    </submittedName>
</protein>
<dbReference type="PANTHER" id="PTHR30537">
    <property type="entry name" value="HTH-TYPE TRANSCRIPTIONAL REGULATOR"/>
    <property type="match status" value="1"/>
</dbReference>
<comment type="similarity">
    <text evidence="1">Belongs to the LysR transcriptional regulatory family.</text>
</comment>
<keyword evidence="3 6" id="KW-0238">DNA-binding</keyword>
<dbReference type="Pfam" id="PF03466">
    <property type="entry name" value="LysR_substrate"/>
    <property type="match status" value="1"/>
</dbReference>
<dbReference type="GO" id="GO:0003700">
    <property type="term" value="F:DNA-binding transcription factor activity"/>
    <property type="evidence" value="ECO:0007669"/>
    <property type="project" value="InterPro"/>
</dbReference>
<dbReference type="Pfam" id="PF00126">
    <property type="entry name" value="HTH_1"/>
    <property type="match status" value="1"/>
</dbReference>
<name>A0A7X0PHQ1_9BURK</name>
<evidence type="ECO:0000259" key="5">
    <source>
        <dbReference type="PROSITE" id="PS50931"/>
    </source>
</evidence>
<dbReference type="GO" id="GO:0006351">
    <property type="term" value="P:DNA-templated transcription"/>
    <property type="evidence" value="ECO:0007669"/>
    <property type="project" value="TreeGrafter"/>
</dbReference>
<gene>
    <name evidence="6" type="ORF">HNP48_004874</name>
</gene>
<dbReference type="PROSITE" id="PS50931">
    <property type="entry name" value="HTH_LYSR"/>
    <property type="match status" value="1"/>
</dbReference>
<keyword evidence="7" id="KW-1185">Reference proteome</keyword>
<proteinExistence type="inferred from homology"/>
<evidence type="ECO:0000256" key="1">
    <source>
        <dbReference type="ARBA" id="ARBA00009437"/>
    </source>
</evidence>
<reference evidence="6 7" key="1">
    <citation type="submission" date="2020-08" db="EMBL/GenBank/DDBJ databases">
        <title>Functional genomics of gut bacteria from endangered species of beetles.</title>
        <authorList>
            <person name="Carlos-Shanley C."/>
        </authorList>
    </citation>
    <scope>NUCLEOTIDE SEQUENCE [LARGE SCALE GENOMIC DNA]</scope>
    <source>
        <strain evidence="6 7">S00198</strain>
    </source>
</reference>
<dbReference type="FunFam" id="1.10.10.10:FF:000001">
    <property type="entry name" value="LysR family transcriptional regulator"/>
    <property type="match status" value="1"/>
</dbReference>
<dbReference type="Proteomes" id="UP000575083">
    <property type="component" value="Unassembled WGS sequence"/>
</dbReference>
<dbReference type="AlphaFoldDB" id="A0A7X0PHQ1"/>
<dbReference type="InterPro" id="IPR058163">
    <property type="entry name" value="LysR-type_TF_proteobact-type"/>
</dbReference>
<evidence type="ECO:0000313" key="6">
    <source>
        <dbReference type="EMBL" id="MBB6562165.1"/>
    </source>
</evidence>
<evidence type="ECO:0000256" key="4">
    <source>
        <dbReference type="ARBA" id="ARBA00023163"/>
    </source>
</evidence>
<dbReference type="InterPro" id="IPR000847">
    <property type="entry name" value="LysR_HTH_N"/>
</dbReference>
<dbReference type="Gene3D" id="1.10.10.10">
    <property type="entry name" value="Winged helix-like DNA-binding domain superfamily/Winged helix DNA-binding domain"/>
    <property type="match status" value="1"/>
</dbReference>
<evidence type="ECO:0000313" key="7">
    <source>
        <dbReference type="Proteomes" id="UP000575083"/>
    </source>
</evidence>
<evidence type="ECO:0000256" key="3">
    <source>
        <dbReference type="ARBA" id="ARBA00023125"/>
    </source>
</evidence>
<dbReference type="PANTHER" id="PTHR30537:SF5">
    <property type="entry name" value="HTH-TYPE TRANSCRIPTIONAL ACTIVATOR TTDR-RELATED"/>
    <property type="match status" value="1"/>
</dbReference>
<dbReference type="SUPFAM" id="SSF53850">
    <property type="entry name" value="Periplasmic binding protein-like II"/>
    <property type="match status" value="1"/>
</dbReference>
<sequence>MNNESYSIDDLQWFIKIAEAGSLSRASRQLDVPKSTLSRRLARMETAAGVSLVKRNTRAFALTDAGQRLLDGTGPLIHKLNAVTQEVFSQDQTPAGRVRLAASATFGKVVLLPLVTEYLLQHEHLELDVKLSNRHVNIVEEGIDLAVRIGELADSSLKARAIGTVRPALFASPAYASQYGLPQHPGELSAHAGLLQSKEAAEIKLHSRTRTARGLLRSRLIIGPSDALVAPTLDGLGIAVLPEFQAAPLVASGQLVRVLEGWHMSALKVQLIYPTQRHQSPTVRALMAFLAEQIPKRLKTLSI</sequence>
<dbReference type="SUPFAM" id="SSF46785">
    <property type="entry name" value="Winged helix' DNA-binding domain"/>
    <property type="match status" value="1"/>
</dbReference>
<keyword evidence="4" id="KW-0804">Transcription</keyword>
<dbReference type="EMBL" id="JACHLK010000011">
    <property type="protein sequence ID" value="MBB6562165.1"/>
    <property type="molecule type" value="Genomic_DNA"/>
</dbReference>
<dbReference type="InterPro" id="IPR036388">
    <property type="entry name" value="WH-like_DNA-bd_sf"/>
</dbReference>
<dbReference type="InterPro" id="IPR005119">
    <property type="entry name" value="LysR_subst-bd"/>
</dbReference>
<keyword evidence="2" id="KW-0805">Transcription regulation</keyword>
<comment type="caution">
    <text evidence="6">The sequence shown here is derived from an EMBL/GenBank/DDBJ whole genome shotgun (WGS) entry which is preliminary data.</text>
</comment>
<accession>A0A7X0PHQ1</accession>
<dbReference type="RefSeq" id="WP_184861907.1">
    <property type="nucleotide sequence ID" value="NZ_JACHLK010000011.1"/>
</dbReference>
<organism evidence="6 7">
    <name type="scientific">Acidovorax soli</name>
    <dbReference type="NCBI Taxonomy" id="592050"/>
    <lineage>
        <taxon>Bacteria</taxon>
        <taxon>Pseudomonadati</taxon>
        <taxon>Pseudomonadota</taxon>
        <taxon>Betaproteobacteria</taxon>
        <taxon>Burkholderiales</taxon>
        <taxon>Comamonadaceae</taxon>
        <taxon>Acidovorax</taxon>
    </lineage>
</organism>
<dbReference type="Gene3D" id="3.40.190.290">
    <property type="match status" value="1"/>
</dbReference>
<feature type="domain" description="HTH lysR-type" evidence="5">
    <location>
        <begin position="6"/>
        <end position="63"/>
    </location>
</feature>
<evidence type="ECO:0000256" key="2">
    <source>
        <dbReference type="ARBA" id="ARBA00023015"/>
    </source>
</evidence>
<dbReference type="InterPro" id="IPR036390">
    <property type="entry name" value="WH_DNA-bd_sf"/>
</dbReference>